<dbReference type="Proteomes" id="UP000789739">
    <property type="component" value="Unassembled WGS sequence"/>
</dbReference>
<protein>
    <submittedName>
        <fullName evidence="2">9130_t:CDS:1</fullName>
    </submittedName>
</protein>
<dbReference type="PROSITE" id="PS50011">
    <property type="entry name" value="PROTEIN_KINASE_DOM"/>
    <property type="match status" value="1"/>
</dbReference>
<dbReference type="InterPro" id="IPR011009">
    <property type="entry name" value="Kinase-like_dom_sf"/>
</dbReference>
<dbReference type="AlphaFoldDB" id="A0A9N9DWH3"/>
<dbReference type="SUPFAM" id="SSF56112">
    <property type="entry name" value="Protein kinase-like (PK-like)"/>
    <property type="match status" value="1"/>
</dbReference>
<dbReference type="Gene3D" id="1.10.510.10">
    <property type="entry name" value="Transferase(Phosphotransferase) domain 1"/>
    <property type="match status" value="1"/>
</dbReference>
<proteinExistence type="predicted"/>
<evidence type="ECO:0000313" key="3">
    <source>
        <dbReference type="Proteomes" id="UP000789739"/>
    </source>
</evidence>
<keyword evidence="3" id="KW-1185">Reference proteome</keyword>
<dbReference type="GO" id="GO:0005524">
    <property type="term" value="F:ATP binding"/>
    <property type="evidence" value="ECO:0007669"/>
    <property type="project" value="InterPro"/>
</dbReference>
<organism evidence="2 3">
    <name type="scientific">Paraglomus brasilianum</name>
    <dbReference type="NCBI Taxonomy" id="144538"/>
    <lineage>
        <taxon>Eukaryota</taxon>
        <taxon>Fungi</taxon>
        <taxon>Fungi incertae sedis</taxon>
        <taxon>Mucoromycota</taxon>
        <taxon>Glomeromycotina</taxon>
        <taxon>Glomeromycetes</taxon>
        <taxon>Paraglomerales</taxon>
        <taxon>Paraglomeraceae</taxon>
        <taxon>Paraglomus</taxon>
    </lineage>
</organism>
<dbReference type="GO" id="GO:0004672">
    <property type="term" value="F:protein kinase activity"/>
    <property type="evidence" value="ECO:0007669"/>
    <property type="project" value="InterPro"/>
</dbReference>
<accession>A0A9N9DWH3</accession>
<reference evidence="2" key="1">
    <citation type="submission" date="2021-06" db="EMBL/GenBank/DDBJ databases">
        <authorList>
            <person name="Kallberg Y."/>
            <person name="Tangrot J."/>
            <person name="Rosling A."/>
        </authorList>
    </citation>
    <scope>NUCLEOTIDE SEQUENCE</scope>
    <source>
        <strain evidence="2">BR232B</strain>
    </source>
</reference>
<evidence type="ECO:0000313" key="2">
    <source>
        <dbReference type="EMBL" id="CAG8650998.1"/>
    </source>
</evidence>
<sequence length="161" mass="18239">LNDKPEDSEKTIVCDVAMTLGEWETGDILSNYSYPKSTSGAFGSVFYGEEKITRRPVAIKIVEVSMDKTVSYNGINSKEAALLKKIPWHRLGRSISNQWIFVFEYHGYGQDKPKSTLRHYLRDVARSRGKQGLTENEAKKIMCQLLSACNHLERHGITTVI</sequence>
<comment type="caution">
    <text evidence="2">The sequence shown here is derived from an EMBL/GenBank/DDBJ whole genome shotgun (WGS) entry which is preliminary data.</text>
</comment>
<gene>
    <name evidence="2" type="ORF">PBRASI_LOCUS10267</name>
</gene>
<dbReference type="EMBL" id="CAJVPI010002891">
    <property type="protein sequence ID" value="CAG8650998.1"/>
    <property type="molecule type" value="Genomic_DNA"/>
</dbReference>
<feature type="domain" description="Protein kinase" evidence="1">
    <location>
        <begin position="31"/>
        <end position="161"/>
    </location>
</feature>
<evidence type="ECO:0000259" key="1">
    <source>
        <dbReference type="PROSITE" id="PS50011"/>
    </source>
</evidence>
<name>A0A9N9DWH3_9GLOM</name>
<feature type="non-terminal residue" evidence="2">
    <location>
        <position position="161"/>
    </location>
</feature>
<dbReference type="OrthoDB" id="10252171at2759"/>
<dbReference type="InterPro" id="IPR000719">
    <property type="entry name" value="Prot_kinase_dom"/>
</dbReference>